<protein>
    <submittedName>
        <fullName evidence="3">Pro-Pol polyprotein</fullName>
    </submittedName>
</protein>
<dbReference type="AlphaFoldDB" id="A0A0A9Y3Y2"/>
<dbReference type="Gene3D" id="3.30.420.10">
    <property type="entry name" value="Ribonuclease H-like superfamily/Ribonuclease H"/>
    <property type="match status" value="1"/>
</dbReference>
<dbReference type="EMBL" id="GBHO01015852">
    <property type="protein sequence ID" value="JAG27752.1"/>
    <property type="molecule type" value="Transcribed_RNA"/>
</dbReference>
<sequence length="422" mass="48715">HVSGQTLLSLLREKYWILRNRKVARQVVAKCVVCRRFEAKSLEAETPALPEERVRDANVFEISGCDFAGPLYCREGKVWVVIFTCAVYRAVHFDVVTSLSTDGFLLAFRRFVARRGRPKIMFSDNGTNFRGMSNILGTVDWNGIANQTSVEQIEWRFSPPSAPWWGGFWERMVGLMKNLLRKTLGNSTLTREELYTVLTDCEALVNSRPITYYSEDPKDPLPISPMMFLQEIPENGLPDCDVIESTSLEKRVKYRQRVRDDLRRRFRSEYLGQMILKRDKLKETRPPVLGEVVLIGSDDKKRLDWPIAIVEKVVPGNDGKSRVVHLRTSEGSLCRSVKRVYPLEVFYTGENDNPEIDKSQDAPECPEESSEEVRVPEQESSEEENLNTVTRNEERSVRPKQFVQRDIITRCGRKVMLPVRYR</sequence>
<dbReference type="PANTHER" id="PTHR47331">
    <property type="entry name" value="PHD-TYPE DOMAIN-CONTAINING PROTEIN"/>
    <property type="match status" value="1"/>
</dbReference>
<dbReference type="PROSITE" id="PS50994">
    <property type="entry name" value="INTEGRASE"/>
    <property type="match status" value="1"/>
</dbReference>
<dbReference type="InterPro" id="IPR040676">
    <property type="entry name" value="DUF5641"/>
</dbReference>
<evidence type="ECO:0000313" key="3">
    <source>
        <dbReference type="EMBL" id="JAG27752.1"/>
    </source>
</evidence>
<gene>
    <name evidence="3" type="primary">pol_235</name>
    <name evidence="3" type="ORF">CM83_15782</name>
</gene>
<dbReference type="InterPro" id="IPR001584">
    <property type="entry name" value="Integrase_cat-core"/>
</dbReference>
<dbReference type="InterPro" id="IPR012337">
    <property type="entry name" value="RNaseH-like_sf"/>
</dbReference>
<reference evidence="3" key="1">
    <citation type="journal article" date="2014" name="PLoS ONE">
        <title>Transcriptome-Based Identification of ABC Transporters in the Western Tarnished Plant Bug Lygus hesperus.</title>
        <authorList>
            <person name="Hull J.J."/>
            <person name="Chaney K."/>
            <person name="Geib S.M."/>
            <person name="Fabrick J.A."/>
            <person name="Brent C.S."/>
            <person name="Walsh D."/>
            <person name="Lavine L.C."/>
        </authorList>
    </citation>
    <scope>NUCLEOTIDE SEQUENCE</scope>
</reference>
<evidence type="ECO:0000259" key="2">
    <source>
        <dbReference type="PROSITE" id="PS50994"/>
    </source>
</evidence>
<proteinExistence type="predicted"/>
<dbReference type="InterPro" id="IPR036397">
    <property type="entry name" value="RNaseH_sf"/>
</dbReference>
<evidence type="ECO:0000256" key="1">
    <source>
        <dbReference type="SAM" id="MobiDB-lite"/>
    </source>
</evidence>
<dbReference type="Pfam" id="PF09337">
    <property type="entry name" value="zf-H2C2"/>
    <property type="match status" value="1"/>
</dbReference>
<reference evidence="3" key="2">
    <citation type="submission" date="2014-07" db="EMBL/GenBank/DDBJ databases">
        <authorList>
            <person name="Hull J."/>
        </authorList>
    </citation>
    <scope>NUCLEOTIDE SEQUENCE</scope>
</reference>
<dbReference type="InterPro" id="IPR015416">
    <property type="entry name" value="Znf_H2C2_histone_UAS-bd"/>
</dbReference>
<dbReference type="GO" id="GO:0003676">
    <property type="term" value="F:nucleic acid binding"/>
    <property type="evidence" value="ECO:0007669"/>
    <property type="project" value="InterPro"/>
</dbReference>
<feature type="domain" description="Integrase catalytic" evidence="2">
    <location>
        <begin position="46"/>
        <end position="233"/>
    </location>
</feature>
<dbReference type="Pfam" id="PF18701">
    <property type="entry name" value="DUF5641"/>
    <property type="match status" value="1"/>
</dbReference>
<dbReference type="GO" id="GO:0015074">
    <property type="term" value="P:DNA integration"/>
    <property type="evidence" value="ECO:0007669"/>
    <property type="project" value="InterPro"/>
</dbReference>
<name>A0A0A9Y3Y2_LYGHE</name>
<organism evidence="3">
    <name type="scientific">Lygus hesperus</name>
    <name type="common">Western plant bug</name>
    <dbReference type="NCBI Taxonomy" id="30085"/>
    <lineage>
        <taxon>Eukaryota</taxon>
        <taxon>Metazoa</taxon>
        <taxon>Ecdysozoa</taxon>
        <taxon>Arthropoda</taxon>
        <taxon>Hexapoda</taxon>
        <taxon>Insecta</taxon>
        <taxon>Pterygota</taxon>
        <taxon>Neoptera</taxon>
        <taxon>Paraneoptera</taxon>
        <taxon>Hemiptera</taxon>
        <taxon>Heteroptera</taxon>
        <taxon>Panheteroptera</taxon>
        <taxon>Cimicomorpha</taxon>
        <taxon>Miridae</taxon>
        <taxon>Mirini</taxon>
        <taxon>Lygus</taxon>
    </lineage>
</organism>
<feature type="non-terminal residue" evidence="3">
    <location>
        <position position="1"/>
    </location>
</feature>
<dbReference type="SUPFAM" id="SSF53098">
    <property type="entry name" value="Ribonuclease H-like"/>
    <property type="match status" value="1"/>
</dbReference>
<feature type="region of interest" description="Disordered" evidence="1">
    <location>
        <begin position="351"/>
        <end position="398"/>
    </location>
</feature>
<accession>A0A0A9Y3Y2</accession>